<keyword evidence="3" id="KW-1185">Reference proteome</keyword>
<evidence type="ECO:0000256" key="1">
    <source>
        <dbReference type="SAM" id="Phobius"/>
    </source>
</evidence>
<accession>A0A8K0HAU5</accession>
<proteinExistence type="predicted"/>
<sequence length="156" mass="18089">MADEGSNGTIPIAIEQRFEKKKKIWVFANPRIVERRKRLFKGRVRLEIQTRSDEGIDHEMGAGGKIRQAAAPIFREGNEVVDSLKAINVQIKEPTLEINQGMEDYEKDCRLVVEQHVFDVEYKKVEVLGQEKTFYWMSFCAHFMFTVAILVKGQRN</sequence>
<keyword evidence="1" id="KW-0472">Membrane</keyword>
<evidence type="ECO:0000313" key="2">
    <source>
        <dbReference type="EMBL" id="KAF3448945.1"/>
    </source>
</evidence>
<name>A0A8K0HAU5_9ROSA</name>
<dbReference type="AlphaFoldDB" id="A0A8K0HAU5"/>
<keyword evidence="1" id="KW-0812">Transmembrane</keyword>
<dbReference type="EMBL" id="VOIH02000004">
    <property type="protein sequence ID" value="KAF3448945.1"/>
    <property type="molecule type" value="Genomic_DNA"/>
</dbReference>
<reference evidence="2" key="1">
    <citation type="submission" date="2020-03" db="EMBL/GenBank/DDBJ databases">
        <title>A high-quality chromosome-level genome assembly of a woody plant with both climbing and erect habits, Rhamnella rubrinervis.</title>
        <authorList>
            <person name="Lu Z."/>
            <person name="Yang Y."/>
            <person name="Zhu X."/>
            <person name="Sun Y."/>
        </authorList>
    </citation>
    <scope>NUCLEOTIDE SEQUENCE</scope>
    <source>
        <strain evidence="2">BYM</strain>
        <tissue evidence="2">Leaf</tissue>
    </source>
</reference>
<comment type="caution">
    <text evidence="2">The sequence shown here is derived from an EMBL/GenBank/DDBJ whole genome shotgun (WGS) entry which is preliminary data.</text>
</comment>
<dbReference type="Proteomes" id="UP000796880">
    <property type="component" value="Unassembled WGS sequence"/>
</dbReference>
<keyword evidence="1" id="KW-1133">Transmembrane helix</keyword>
<evidence type="ECO:0000313" key="3">
    <source>
        <dbReference type="Proteomes" id="UP000796880"/>
    </source>
</evidence>
<organism evidence="2 3">
    <name type="scientific">Rhamnella rubrinervis</name>
    <dbReference type="NCBI Taxonomy" id="2594499"/>
    <lineage>
        <taxon>Eukaryota</taxon>
        <taxon>Viridiplantae</taxon>
        <taxon>Streptophyta</taxon>
        <taxon>Embryophyta</taxon>
        <taxon>Tracheophyta</taxon>
        <taxon>Spermatophyta</taxon>
        <taxon>Magnoliopsida</taxon>
        <taxon>eudicotyledons</taxon>
        <taxon>Gunneridae</taxon>
        <taxon>Pentapetalae</taxon>
        <taxon>rosids</taxon>
        <taxon>fabids</taxon>
        <taxon>Rosales</taxon>
        <taxon>Rhamnaceae</taxon>
        <taxon>rhamnoid group</taxon>
        <taxon>Rhamneae</taxon>
        <taxon>Rhamnella</taxon>
    </lineage>
</organism>
<gene>
    <name evidence="2" type="ORF">FNV43_RR09663</name>
</gene>
<protein>
    <submittedName>
        <fullName evidence="2">Uncharacterized protein</fullName>
    </submittedName>
</protein>
<feature type="transmembrane region" description="Helical" evidence="1">
    <location>
        <begin position="133"/>
        <end position="151"/>
    </location>
</feature>